<accession>A0A0K2VAB2</accession>
<sequence>IFSSTKRELLIFFSKFRIRLPKYKPKNNLTQGSLVALKRTYFVPLIYRRYIHEKWKRSTT</sequence>
<feature type="non-terminal residue" evidence="1">
    <location>
        <position position="1"/>
    </location>
</feature>
<organism evidence="1">
    <name type="scientific">Lepeophtheirus salmonis</name>
    <name type="common">Salmon louse</name>
    <name type="synonym">Caligus salmonis</name>
    <dbReference type="NCBI Taxonomy" id="72036"/>
    <lineage>
        <taxon>Eukaryota</taxon>
        <taxon>Metazoa</taxon>
        <taxon>Ecdysozoa</taxon>
        <taxon>Arthropoda</taxon>
        <taxon>Crustacea</taxon>
        <taxon>Multicrustacea</taxon>
        <taxon>Hexanauplia</taxon>
        <taxon>Copepoda</taxon>
        <taxon>Siphonostomatoida</taxon>
        <taxon>Caligidae</taxon>
        <taxon>Lepeophtheirus</taxon>
    </lineage>
</organism>
<proteinExistence type="predicted"/>
<evidence type="ECO:0000313" key="1">
    <source>
        <dbReference type="EMBL" id="CDW47275.1"/>
    </source>
</evidence>
<name>A0A0K2VAB2_LEPSM</name>
<protein>
    <submittedName>
        <fullName evidence="1">Uncharacterized protein</fullName>
    </submittedName>
</protein>
<reference evidence="1" key="1">
    <citation type="submission" date="2014-05" db="EMBL/GenBank/DDBJ databases">
        <authorList>
            <person name="Chronopoulou M."/>
        </authorList>
    </citation>
    <scope>NUCLEOTIDE SEQUENCE</scope>
    <source>
        <tissue evidence="1">Whole organism</tissue>
    </source>
</reference>
<dbReference type="AlphaFoldDB" id="A0A0K2VAB2"/>
<dbReference type="EMBL" id="HACA01029914">
    <property type="protein sequence ID" value="CDW47275.1"/>
    <property type="molecule type" value="Transcribed_RNA"/>
</dbReference>